<evidence type="ECO:0000313" key="1">
    <source>
        <dbReference type="EMBL" id="CAA7014371.1"/>
    </source>
</evidence>
<evidence type="ECO:0000313" key="2">
    <source>
        <dbReference type="Proteomes" id="UP000467841"/>
    </source>
</evidence>
<sequence length="137" mass="15663">MKLIVLGFSGILSRPVLSWKSWRLSCIGIILKSFMWSRVQSLSVKRLSLKLGKGDDKFEVEIDAHLLRFLKIHDSITKSYVIKNLDSIVKLDVSLGFGEDFDEASVSLKRHSIRRFLSGILKVAEMIPTKTKKHFLM</sequence>
<organism evidence="1 2">
    <name type="scientific">Microthlaspi erraticum</name>
    <dbReference type="NCBI Taxonomy" id="1685480"/>
    <lineage>
        <taxon>Eukaryota</taxon>
        <taxon>Viridiplantae</taxon>
        <taxon>Streptophyta</taxon>
        <taxon>Embryophyta</taxon>
        <taxon>Tracheophyta</taxon>
        <taxon>Spermatophyta</taxon>
        <taxon>Magnoliopsida</taxon>
        <taxon>eudicotyledons</taxon>
        <taxon>Gunneridae</taxon>
        <taxon>Pentapetalae</taxon>
        <taxon>rosids</taxon>
        <taxon>malvids</taxon>
        <taxon>Brassicales</taxon>
        <taxon>Brassicaceae</taxon>
        <taxon>Coluteocarpeae</taxon>
        <taxon>Microthlaspi</taxon>
    </lineage>
</organism>
<keyword evidence="2" id="KW-1185">Reference proteome</keyword>
<dbReference type="AlphaFoldDB" id="A0A6D2HEH7"/>
<dbReference type="Proteomes" id="UP000467841">
    <property type="component" value="Unassembled WGS sequence"/>
</dbReference>
<gene>
    <name evidence="1" type="ORF">MERR_LOCUS1605</name>
</gene>
<dbReference type="EMBL" id="CACVBM020000110">
    <property type="protein sequence ID" value="CAA7014371.1"/>
    <property type="molecule type" value="Genomic_DNA"/>
</dbReference>
<evidence type="ECO:0008006" key="3">
    <source>
        <dbReference type="Google" id="ProtNLM"/>
    </source>
</evidence>
<proteinExistence type="predicted"/>
<accession>A0A6D2HEH7</accession>
<reference evidence="1" key="1">
    <citation type="submission" date="2020-01" db="EMBL/GenBank/DDBJ databases">
        <authorList>
            <person name="Mishra B."/>
        </authorList>
    </citation>
    <scope>NUCLEOTIDE SEQUENCE [LARGE SCALE GENOMIC DNA]</scope>
</reference>
<protein>
    <recommendedName>
        <fullName evidence="3">FBD domain-containing protein</fullName>
    </recommendedName>
</protein>
<name>A0A6D2HEH7_9BRAS</name>
<comment type="caution">
    <text evidence="1">The sequence shown here is derived from an EMBL/GenBank/DDBJ whole genome shotgun (WGS) entry which is preliminary data.</text>
</comment>